<evidence type="ECO:0000313" key="4">
    <source>
        <dbReference type="EMBL" id="PMD43741.1"/>
    </source>
</evidence>
<evidence type="ECO:0000256" key="3">
    <source>
        <dbReference type="SAM" id="SignalP"/>
    </source>
</evidence>
<dbReference type="STRING" id="1149755.A0A2J6RZ06"/>
<dbReference type="InterPro" id="IPR011043">
    <property type="entry name" value="Gal_Oxase/kelch_b-propeller"/>
</dbReference>
<reference evidence="4 5" key="1">
    <citation type="submission" date="2016-04" db="EMBL/GenBank/DDBJ databases">
        <title>A degradative enzymes factory behind the ericoid mycorrhizal symbiosis.</title>
        <authorList>
            <consortium name="DOE Joint Genome Institute"/>
            <person name="Martino E."/>
            <person name="Morin E."/>
            <person name="Grelet G."/>
            <person name="Kuo A."/>
            <person name="Kohler A."/>
            <person name="Daghino S."/>
            <person name="Barry K."/>
            <person name="Choi C."/>
            <person name="Cichocki N."/>
            <person name="Clum A."/>
            <person name="Copeland A."/>
            <person name="Hainaut M."/>
            <person name="Haridas S."/>
            <person name="Labutti K."/>
            <person name="Lindquist E."/>
            <person name="Lipzen A."/>
            <person name="Khouja H.-R."/>
            <person name="Murat C."/>
            <person name="Ohm R."/>
            <person name="Olson A."/>
            <person name="Spatafora J."/>
            <person name="Veneault-Fourrey C."/>
            <person name="Henrissat B."/>
            <person name="Grigoriev I."/>
            <person name="Martin F."/>
            <person name="Perotto S."/>
        </authorList>
    </citation>
    <scope>NUCLEOTIDE SEQUENCE [LARGE SCALE GENOMIC DNA]</scope>
    <source>
        <strain evidence="4 5">F</strain>
    </source>
</reference>
<name>A0A2J6RZ06_HYAVF</name>
<keyword evidence="2" id="KW-0408">Iron</keyword>
<dbReference type="AlphaFoldDB" id="A0A2J6RZ06"/>
<dbReference type="InterPro" id="IPR015915">
    <property type="entry name" value="Kelch-typ_b-propeller"/>
</dbReference>
<dbReference type="Gene3D" id="2.120.10.80">
    <property type="entry name" value="Kelch-type beta propeller"/>
    <property type="match status" value="1"/>
</dbReference>
<evidence type="ECO:0000256" key="1">
    <source>
        <dbReference type="ARBA" id="ARBA00022737"/>
    </source>
</evidence>
<keyword evidence="1" id="KW-0677">Repeat</keyword>
<organism evidence="4 5">
    <name type="scientific">Hyaloscypha variabilis (strain UAMH 11265 / GT02V1 / F)</name>
    <name type="common">Meliniomyces variabilis</name>
    <dbReference type="NCBI Taxonomy" id="1149755"/>
    <lineage>
        <taxon>Eukaryota</taxon>
        <taxon>Fungi</taxon>
        <taxon>Dikarya</taxon>
        <taxon>Ascomycota</taxon>
        <taxon>Pezizomycotina</taxon>
        <taxon>Leotiomycetes</taxon>
        <taxon>Helotiales</taxon>
        <taxon>Hyaloscyphaceae</taxon>
        <taxon>Hyaloscypha</taxon>
        <taxon>Hyaloscypha variabilis</taxon>
    </lineage>
</organism>
<dbReference type="PANTHER" id="PTHR47435:SF4">
    <property type="entry name" value="KELCH REPEAT PROTEIN (AFU_ORTHOLOGUE AFUA_5G12780)"/>
    <property type="match status" value="1"/>
</dbReference>
<keyword evidence="5" id="KW-1185">Reference proteome</keyword>
<protein>
    <recommendedName>
        <fullName evidence="6">Galactose oxidase</fullName>
    </recommendedName>
</protein>
<feature type="signal peptide" evidence="3">
    <location>
        <begin position="1"/>
        <end position="16"/>
    </location>
</feature>
<dbReference type="PANTHER" id="PTHR47435">
    <property type="entry name" value="KELCH REPEAT PROTEIN (AFU_ORTHOLOGUE AFUA_5G12780)"/>
    <property type="match status" value="1"/>
</dbReference>
<proteinExistence type="predicted"/>
<feature type="chain" id="PRO_5014428126" description="Galactose oxidase" evidence="3">
    <location>
        <begin position="17"/>
        <end position="432"/>
    </location>
</feature>
<keyword evidence="3" id="KW-0732">Signal</keyword>
<dbReference type="EMBL" id="KZ613942">
    <property type="protein sequence ID" value="PMD43741.1"/>
    <property type="molecule type" value="Genomic_DNA"/>
</dbReference>
<evidence type="ECO:0008006" key="6">
    <source>
        <dbReference type="Google" id="ProtNLM"/>
    </source>
</evidence>
<accession>A0A2J6RZ06</accession>
<evidence type="ECO:0000313" key="5">
    <source>
        <dbReference type="Proteomes" id="UP000235786"/>
    </source>
</evidence>
<dbReference type="OrthoDB" id="10251809at2759"/>
<dbReference type="SUPFAM" id="SSF50965">
    <property type="entry name" value="Galactose oxidase, central domain"/>
    <property type="match status" value="1"/>
</dbReference>
<sequence length="432" mass="47181">MQWAFFWLALAVGLHGAELAGRSLDSRQVDNPSVTNFIRRSYAAATVLGDYVYFDGGEISQYINGLRDSQFDSRPVNNTISINVAQSWTNSSVVLRSIDKSAPTFDNQAIWTDISSNSFYIWGGRAWFGIDVPLDQIWRFDTDGNGGGSWTTESPGSPTVFDNLIRPAEGAFANSKDTGFWMGGYAGSWSDPSLSGYPGVSVPNIVSFNMTTKLWSNDSALAFTQFGTDVGGAVDFIQSFGPNGILLLLGGGAGVVGAYQINDPAGMLDFNNLTFYDPVFKEWYWQATTGNVPPSRQSFCTVGLPGPNHTYEIFIFGGINLQFNISYGDIYVLSLPGFVWFQANSTSGGPRTSHTCVIVGKRQMLSIGGSDQTHAATMDSWLFPDPWKQGLGIFDMTEMKWSAGYDANADSYDSPKVVRDWYNAGFVPVTCD</sequence>
<dbReference type="Proteomes" id="UP000235786">
    <property type="component" value="Unassembled WGS sequence"/>
</dbReference>
<dbReference type="GO" id="GO:0019760">
    <property type="term" value="P:glucosinolate metabolic process"/>
    <property type="evidence" value="ECO:0007669"/>
    <property type="project" value="UniProtKB-ARBA"/>
</dbReference>
<evidence type="ECO:0000256" key="2">
    <source>
        <dbReference type="ARBA" id="ARBA00023004"/>
    </source>
</evidence>
<gene>
    <name evidence="4" type="ORF">L207DRAFT_542874</name>
</gene>